<name>A0ABV3DUZ1_9ACTN</name>
<gene>
    <name evidence="1" type="ORF">AB0C36_39535</name>
</gene>
<keyword evidence="2" id="KW-1185">Reference proteome</keyword>
<evidence type="ECO:0000313" key="1">
    <source>
        <dbReference type="EMBL" id="MEU8139575.1"/>
    </source>
</evidence>
<reference evidence="1 2" key="1">
    <citation type="submission" date="2024-06" db="EMBL/GenBank/DDBJ databases">
        <title>The Natural Products Discovery Center: Release of the First 8490 Sequenced Strains for Exploring Actinobacteria Biosynthetic Diversity.</title>
        <authorList>
            <person name="Kalkreuter E."/>
            <person name="Kautsar S.A."/>
            <person name="Yang D."/>
            <person name="Bader C.D."/>
            <person name="Teijaro C.N."/>
            <person name="Fluegel L."/>
            <person name="Davis C.M."/>
            <person name="Simpson J.R."/>
            <person name="Lauterbach L."/>
            <person name="Steele A.D."/>
            <person name="Gui C."/>
            <person name="Meng S."/>
            <person name="Li G."/>
            <person name="Viehrig K."/>
            <person name="Ye F."/>
            <person name="Su P."/>
            <person name="Kiefer A.F."/>
            <person name="Nichols A."/>
            <person name="Cepeda A.J."/>
            <person name="Yan W."/>
            <person name="Fan B."/>
            <person name="Jiang Y."/>
            <person name="Adhikari A."/>
            <person name="Zheng C.-J."/>
            <person name="Schuster L."/>
            <person name="Cowan T.M."/>
            <person name="Smanski M.J."/>
            <person name="Chevrette M.G."/>
            <person name="De Carvalho L.P.S."/>
            <person name="Shen B."/>
        </authorList>
    </citation>
    <scope>NUCLEOTIDE SEQUENCE [LARGE SCALE GENOMIC DNA]</scope>
    <source>
        <strain evidence="1 2">NPDC048946</strain>
    </source>
</reference>
<dbReference type="Pfam" id="PF18143">
    <property type="entry name" value="HAD_SAK_2"/>
    <property type="match status" value="1"/>
</dbReference>
<dbReference type="Proteomes" id="UP001551482">
    <property type="component" value="Unassembled WGS sequence"/>
</dbReference>
<accession>A0ABV3DUZ1</accession>
<dbReference type="EMBL" id="JBEZFP010000184">
    <property type="protein sequence ID" value="MEU8139575.1"/>
    <property type="molecule type" value="Genomic_DNA"/>
</dbReference>
<protein>
    <submittedName>
        <fullName evidence="1">HAD domain-containing protein</fullName>
    </submittedName>
</protein>
<proteinExistence type="predicted"/>
<comment type="caution">
    <text evidence="1">The sequence shown here is derived from an EMBL/GenBank/DDBJ whole genome shotgun (WGS) entry which is preliminary data.</text>
</comment>
<dbReference type="RefSeq" id="WP_358363757.1">
    <property type="nucleotide sequence ID" value="NZ_JBEZFP010000184.1"/>
</dbReference>
<organism evidence="1 2">
    <name type="scientific">Streptodolium elevatio</name>
    <dbReference type="NCBI Taxonomy" id="3157996"/>
    <lineage>
        <taxon>Bacteria</taxon>
        <taxon>Bacillati</taxon>
        <taxon>Actinomycetota</taxon>
        <taxon>Actinomycetes</taxon>
        <taxon>Kitasatosporales</taxon>
        <taxon>Streptomycetaceae</taxon>
        <taxon>Streptodolium</taxon>
    </lineage>
</organism>
<sequence length="183" mass="20052">MTAPTGRRPLLFLDVDGPLIPFGRTPPEYTTYDMTGVAPDVADHPFLPRLDPAHGGMLSALACDLVWATAWQHEANTYLAPRLGLPELPVVEWLEELDLDGHDERTGLHWKTRALVAYAAGRPFVWVDDEITGTDTAWVAAHHGTHALLHRVDSREGLSPADYAELAAWLRDAPATEAADECG</sequence>
<evidence type="ECO:0000313" key="2">
    <source>
        <dbReference type="Proteomes" id="UP001551482"/>
    </source>
</evidence>